<reference evidence="2 3" key="1">
    <citation type="journal article" date="2018" name="Mycol. Prog.">
        <title>Coniella lustricola, a new species from submerged detritus.</title>
        <authorList>
            <person name="Raudabaugh D.B."/>
            <person name="Iturriaga T."/>
            <person name="Carver A."/>
            <person name="Mondo S."/>
            <person name="Pangilinan J."/>
            <person name="Lipzen A."/>
            <person name="He G."/>
            <person name="Amirebrahimi M."/>
            <person name="Grigoriev I.V."/>
            <person name="Miller A.N."/>
        </authorList>
    </citation>
    <scope>NUCLEOTIDE SEQUENCE [LARGE SCALE GENOMIC DNA]</scope>
    <source>
        <strain evidence="2 3">B22-T-1</strain>
    </source>
</reference>
<sequence>MVRMVRLSQASLPTGLLLCMVAGTRLREQVYNTCTLVPTIKGRPRTDLSLLRACANLRPDRRGSQRSLLKIATCILDVVGQPVMFASGGRPIIYIMLLSGRSSSYQLQPGQHRVE</sequence>
<keyword evidence="3" id="KW-1185">Reference proteome</keyword>
<name>A0A2T3ABZ2_9PEZI</name>
<protein>
    <recommendedName>
        <fullName evidence="4">Secreted protein</fullName>
    </recommendedName>
</protein>
<dbReference type="Proteomes" id="UP000241462">
    <property type="component" value="Unassembled WGS sequence"/>
</dbReference>
<organism evidence="2 3">
    <name type="scientific">Coniella lustricola</name>
    <dbReference type="NCBI Taxonomy" id="2025994"/>
    <lineage>
        <taxon>Eukaryota</taxon>
        <taxon>Fungi</taxon>
        <taxon>Dikarya</taxon>
        <taxon>Ascomycota</taxon>
        <taxon>Pezizomycotina</taxon>
        <taxon>Sordariomycetes</taxon>
        <taxon>Sordariomycetidae</taxon>
        <taxon>Diaporthales</taxon>
        <taxon>Schizoparmaceae</taxon>
        <taxon>Coniella</taxon>
    </lineage>
</organism>
<evidence type="ECO:0008006" key="4">
    <source>
        <dbReference type="Google" id="ProtNLM"/>
    </source>
</evidence>
<evidence type="ECO:0000256" key="1">
    <source>
        <dbReference type="SAM" id="SignalP"/>
    </source>
</evidence>
<gene>
    <name evidence="2" type="ORF">BD289DRAFT_209143</name>
</gene>
<feature type="chain" id="PRO_5015674890" description="Secreted protein" evidence="1">
    <location>
        <begin position="24"/>
        <end position="115"/>
    </location>
</feature>
<accession>A0A2T3ABZ2</accession>
<keyword evidence="1" id="KW-0732">Signal</keyword>
<proteinExistence type="predicted"/>
<evidence type="ECO:0000313" key="2">
    <source>
        <dbReference type="EMBL" id="PSR90752.1"/>
    </source>
</evidence>
<feature type="signal peptide" evidence="1">
    <location>
        <begin position="1"/>
        <end position="23"/>
    </location>
</feature>
<evidence type="ECO:0000313" key="3">
    <source>
        <dbReference type="Proteomes" id="UP000241462"/>
    </source>
</evidence>
<dbReference type="AlphaFoldDB" id="A0A2T3ABZ2"/>
<dbReference type="InParanoid" id="A0A2T3ABZ2"/>
<dbReference type="EMBL" id="KZ678416">
    <property type="protein sequence ID" value="PSR90752.1"/>
    <property type="molecule type" value="Genomic_DNA"/>
</dbReference>